<keyword evidence="1" id="KW-0812">Transmembrane</keyword>
<keyword evidence="1" id="KW-0472">Membrane</keyword>
<dbReference type="AlphaFoldDB" id="A0A0H4X2R9"/>
<name>A0A0H4X2R9_9BACT</name>
<dbReference type="SUPFAM" id="SSF48452">
    <property type="entry name" value="TPR-like"/>
    <property type="match status" value="1"/>
</dbReference>
<accession>A0A0H4X2R9</accession>
<protein>
    <submittedName>
        <fullName evidence="1">Putative transmembrane protein</fullName>
    </submittedName>
</protein>
<dbReference type="OrthoDB" id="7593450at2"/>
<dbReference type="Gene3D" id="1.20.58.320">
    <property type="entry name" value="TPR-like"/>
    <property type="match status" value="1"/>
</dbReference>
<evidence type="ECO:0000313" key="1">
    <source>
        <dbReference type="EMBL" id="AKQ69454.1"/>
    </source>
</evidence>
<proteinExistence type="predicted"/>
<evidence type="ECO:0000313" key="2">
    <source>
        <dbReference type="Proteomes" id="UP000009026"/>
    </source>
</evidence>
<gene>
    <name evidence="1" type="ORF">A176_006366</name>
</gene>
<dbReference type="InterPro" id="IPR011990">
    <property type="entry name" value="TPR-like_helical_dom_sf"/>
</dbReference>
<dbReference type="EMBL" id="CP012109">
    <property type="protein sequence ID" value="AKQ69454.1"/>
    <property type="molecule type" value="Genomic_DNA"/>
</dbReference>
<dbReference type="PATRIC" id="fig|1297742.4.peg.6454"/>
<dbReference type="InterPro" id="IPR010323">
    <property type="entry name" value="DUF924"/>
</dbReference>
<sequence>MASAEEILGFWFDQPRERWFLRSEAFDDECRRRFLPAVERAAAGELDAWRDEARSCVALLLLLDQFPRNLFRGTPQAFASDERAREVARHALVRGLDMSLPPLWRWFMYLPFEHSESVNDQRLSVALFEVLALYHADSREALDYARQHRDVIQRFGRFPHRNVTLGRPTTPEETDFLQEPGSSF</sequence>
<dbReference type="Pfam" id="PF06041">
    <property type="entry name" value="DUF924"/>
    <property type="match status" value="1"/>
</dbReference>
<dbReference type="Proteomes" id="UP000009026">
    <property type="component" value="Chromosome"/>
</dbReference>
<dbReference type="STRING" id="1297742.A176_006366"/>
<dbReference type="Gene3D" id="1.25.40.10">
    <property type="entry name" value="Tetratricopeptide repeat domain"/>
    <property type="match status" value="1"/>
</dbReference>
<dbReference type="KEGG" id="mym:A176_006366"/>
<dbReference type="RefSeq" id="WP_002636015.1">
    <property type="nucleotide sequence ID" value="NZ_CP012109.1"/>
</dbReference>
<organism evidence="1 2">
    <name type="scientific">Pseudomyxococcus hansupus</name>
    <dbReference type="NCBI Taxonomy" id="1297742"/>
    <lineage>
        <taxon>Bacteria</taxon>
        <taxon>Pseudomonadati</taxon>
        <taxon>Myxococcota</taxon>
        <taxon>Myxococcia</taxon>
        <taxon>Myxococcales</taxon>
        <taxon>Cystobacterineae</taxon>
        <taxon>Myxococcaceae</taxon>
        <taxon>Pseudomyxococcus</taxon>
    </lineage>
</organism>
<keyword evidence="2" id="KW-1185">Reference proteome</keyword>
<reference evidence="1 2" key="1">
    <citation type="journal article" date="2016" name="PLoS ONE">
        <title>Complete Genome Sequence and Comparative Genomics of a Novel Myxobacterium Myxococcus hansupus.</title>
        <authorList>
            <person name="Sharma G."/>
            <person name="Narwani T."/>
            <person name="Subramanian S."/>
        </authorList>
    </citation>
    <scope>NUCLEOTIDE SEQUENCE [LARGE SCALE GENOMIC DNA]</scope>
    <source>
        <strain evidence="2">mixupus</strain>
    </source>
</reference>
<dbReference type="eggNOG" id="COG3803">
    <property type="taxonomic scope" value="Bacteria"/>
</dbReference>